<evidence type="ECO:0000313" key="2">
    <source>
        <dbReference type="EMBL" id="QJA92114.1"/>
    </source>
</evidence>
<name>A0A6M3JNS8_9ZZZZ</name>
<evidence type="ECO:0000313" key="1">
    <source>
        <dbReference type="EMBL" id="QJA70497.1"/>
    </source>
</evidence>
<gene>
    <name evidence="1" type="ORF">MM415A03701_0014</name>
    <name evidence="2" type="ORF">MM415B04865_0013</name>
</gene>
<protein>
    <submittedName>
        <fullName evidence="1">Uncharacterized protein</fullName>
    </submittedName>
</protein>
<proteinExistence type="predicted"/>
<accession>A0A6M3JNS8</accession>
<dbReference type="EMBL" id="MT143038">
    <property type="protein sequence ID" value="QJA92114.1"/>
    <property type="molecule type" value="Genomic_DNA"/>
</dbReference>
<reference evidence="1" key="1">
    <citation type="submission" date="2020-03" db="EMBL/GenBank/DDBJ databases">
        <title>The deep terrestrial virosphere.</title>
        <authorList>
            <person name="Holmfeldt K."/>
            <person name="Nilsson E."/>
            <person name="Simone D."/>
            <person name="Lopez-Fernandez M."/>
            <person name="Wu X."/>
            <person name="de Brujin I."/>
            <person name="Lundin D."/>
            <person name="Andersson A."/>
            <person name="Bertilsson S."/>
            <person name="Dopson M."/>
        </authorList>
    </citation>
    <scope>NUCLEOTIDE SEQUENCE</scope>
    <source>
        <strain evidence="1">MM415A03701</strain>
        <strain evidence="2">MM415B04865</strain>
    </source>
</reference>
<sequence>MTYQEDIEHYICGALLYPLKDINHLIAMICLHFTDVNETTARTIVNSLFDRILELDKRSK</sequence>
<organism evidence="1">
    <name type="scientific">viral metagenome</name>
    <dbReference type="NCBI Taxonomy" id="1070528"/>
    <lineage>
        <taxon>unclassified sequences</taxon>
        <taxon>metagenomes</taxon>
        <taxon>organismal metagenomes</taxon>
    </lineage>
</organism>
<dbReference type="AlphaFoldDB" id="A0A6M3JNS8"/>
<dbReference type="EMBL" id="MT141797">
    <property type="protein sequence ID" value="QJA70497.1"/>
    <property type="molecule type" value="Genomic_DNA"/>
</dbReference>